<name>A0A7W8MRL5_9BACT</name>
<dbReference type="GO" id="GO:0015648">
    <property type="term" value="F:lipid-linked peptidoglycan transporter activity"/>
    <property type="evidence" value="ECO:0007669"/>
    <property type="project" value="TreeGrafter"/>
</dbReference>
<reference evidence="1" key="1">
    <citation type="submission" date="2020-08" db="EMBL/GenBank/DDBJ databases">
        <title>Genomic Encyclopedia of Type Strains, Phase IV (KMG-V): Genome sequencing to study the core and pangenomes of soil and plant-associated prokaryotes.</title>
        <authorList>
            <person name="Whitman W."/>
        </authorList>
    </citation>
    <scope>NUCLEOTIDE SEQUENCE [LARGE SCALE GENOMIC DNA]</scope>
    <source>
        <strain evidence="1">M8UP27</strain>
    </source>
</reference>
<keyword evidence="1" id="KW-0132">Cell division</keyword>
<dbReference type="GO" id="GO:0009252">
    <property type="term" value="P:peptidoglycan biosynthetic process"/>
    <property type="evidence" value="ECO:0007669"/>
    <property type="project" value="UniProtKB-KW"/>
</dbReference>
<dbReference type="GO" id="GO:0071555">
    <property type="term" value="P:cell wall organization"/>
    <property type="evidence" value="ECO:0007669"/>
    <property type="project" value="UniProtKB-KW"/>
</dbReference>
<dbReference type="PANTHER" id="PTHR30474:SF2">
    <property type="entry name" value="PEPTIDOGLYCAN GLYCOSYLTRANSFERASE FTSW-RELATED"/>
    <property type="match status" value="1"/>
</dbReference>
<gene>
    <name evidence="1" type="ORF">HDF09_002459</name>
</gene>
<protein>
    <submittedName>
        <fullName evidence="1">Cell division protein FtsW</fullName>
    </submittedName>
</protein>
<dbReference type="GO" id="GO:0008955">
    <property type="term" value="F:peptidoglycan glycosyltransferase activity"/>
    <property type="evidence" value="ECO:0007669"/>
    <property type="project" value="UniProtKB-EC"/>
</dbReference>
<keyword evidence="2" id="KW-1185">Reference proteome</keyword>
<dbReference type="EMBL" id="JACHDY010000003">
    <property type="protein sequence ID" value="MBB5317773.1"/>
    <property type="molecule type" value="Genomic_DNA"/>
</dbReference>
<accession>A0A7W8MRL5</accession>
<dbReference type="InterPro" id="IPR013437">
    <property type="entry name" value="FtsW"/>
</dbReference>
<evidence type="ECO:0000313" key="2">
    <source>
        <dbReference type="Proteomes" id="UP000568106"/>
    </source>
</evidence>
<sequence length="364" mass="39767">MAKRVGVDKWLFGVVLLLVLFGLVMVFSASAVMAQSSLGSPYPYVMKQAIWAVLGLIALVALMQVDYRTYNNPKVVFPAVAVTMLMLIGVFAMKDSHATHRWVRFGNLFTFQPSELAKPVLVLFLAYFLQTRIHQMDDWRGTILRAVAVPLAFTALILKEPDLGTGMVCMAVTALMLYLAGAKTKYFAVGAAFAAPVLYFMLFHVAFRRARMLAFVNPEADPRGTGFHILQSLIAVGTGGIRGLGLMEGRQKLFYLPEVQTDFIFANICEELGLIGALLVVGLFVALGYRGLRAAFLSTDPFARFLAFGLTTAILIQAFFNMSVVLALLPTKGIPLPFISSGGTSIFITLASMGVLLNITREID</sequence>
<dbReference type="GO" id="GO:0051301">
    <property type="term" value="P:cell division"/>
    <property type="evidence" value="ECO:0007669"/>
    <property type="project" value="UniProtKB-KW"/>
</dbReference>
<dbReference type="NCBIfam" id="TIGR02614">
    <property type="entry name" value="ftsW"/>
    <property type="match status" value="1"/>
</dbReference>
<organism evidence="1 2">
    <name type="scientific">Tunturiibacter empetritectus</name>
    <dbReference type="NCBI Taxonomy" id="3069691"/>
    <lineage>
        <taxon>Bacteria</taxon>
        <taxon>Pseudomonadati</taxon>
        <taxon>Acidobacteriota</taxon>
        <taxon>Terriglobia</taxon>
        <taxon>Terriglobales</taxon>
        <taxon>Acidobacteriaceae</taxon>
        <taxon>Tunturiibacter</taxon>
    </lineage>
</organism>
<dbReference type="GO" id="GO:0005886">
    <property type="term" value="C:plasma membrane"/>
    <property type="evidence" value="ECO:0007669"/>
    <property type="project" value="UniProtKB-SubCell"/>
</dbReference>
<proteinExistence type="predicted"/>
<comment type="caution">
    <text evidence="1">The sequence shown here is derived from an EMBL/GenBank/DDBJ whole genome shotgun (WGS) entry which is preliminary data.</text>
</comment>
<dbReference type="Proteomes" id="UP000568106">
    <property type="component" value="Unassembled WGS sequence"/>
</dbReference>
<dbReference type="GO" id="GO:0032153">
    <property type="term" value="C:cell division site"/>
    <property type="evidence" value="ECO:0007669"/>
    <property type="project" value="TreeGrafter"/>
</dbReference>
<evidence type="ECO:0000313" key="1">
    <source>
        <dbReference type="EMBL" id="MBB5317773.1"/>
    </source>
</evidence>
<dbReference type="PANTHER" id="PTHR30474">
    <property type="entry name" value="CELL CYCLE PROTEIN"/>
    <property type="match status" value="1"/>
</dbReference>
<dbReference type="InterPro" id="IPR001182">
    <property type="entry name" value="FtsW/RodA"/>
</dbReference>
<dbReference type="Pfam" id="PF01098">
    <property type="entry name" value="FTSW_RODA_SPOVE"/>
    <property type="match status" value="1"/>
</dbReference>
<keyword evidence="1" id="KW-0131">Cell cycle</keyword>
<dbReference type="GO" id="GO:0008360">
    <property type="term" value="P:regulation of cell shape"/>
    <property type="evidence" value="ECO:0007669"/>
    <property type="project" value="UniProtKB-KW"/>
</dbReference>